<evidence type="ECO:0000313" key="2">
    <source>
        <dbReference type="EMBL" id="STO22451.1"/>
    </source>
</evidence>
<organism evidence="2 3">
    <name type="scientific">Fluoribacter dumoffii</name>
    <dbReference type="NCBI Taxonomy" id="463"/>
    <lineage>
        <taxon>Bacteria</taxon>
        <taxon>Pseudomonadati</taxon>
        <taxon>Pseudomonadota</taxon>
        <taxon>Gammaproteobacteria</taxon>
        <taxon>Legionellales</taxon>
        <taxon>Legionellaceae</taxon>
        <taxon>Fluoribacter</taxon>
    </lineage>
</organism>
<name>A0A377GDA5_9GAMM</name>
<reference evidence="2 3" key="1">
    <citation type="submission" date="2018-06" db="EMBL/GenBank/DDBJ databases">
        <authorList>
            <consortium name="Pathogen Informatics"/>
            <person name="Doyle S."/>
        </authorList>
    </citation>
    <scope>NUCLEOTIDE SEQUENCE [LARGE SCALE GENOMIC DNA]</scope>
    <source>
        <strain evidence="2 3">NCTC11370</strain>
    </source>
</reference>
<evidence type="ECO:0000256" key="1">
    <source>
        <dbReference type="SAM" id="Coils"/>
    </source>
</evidence>
<keyword evidence="3" id="KW-1185">Reference proteome</keyword>
<dbReference type="AlphaFoldDB" id="A0A377GDA5"/>
<dbReference type="RefSeq" id="WP_010654559.1">
    <property type="nucleotide sequence ID" value="NZ_UGGT01000001.1"/>
</dbReference>
<proteinExistence type="predicted"/>
<accession>A0A377GDA5</accession>
<gene>
    <name evidence="2" type="ORF">NCTC11370_02538</name>
</gene>
<dbReference type="Proteomes" id="UP000254554">
    <property type="component" value="Unassembled WGS sequence"/>
</dbReference>
<dbReference type="GeneID" id="93293299"/>
<keyword evidence="1" id="KW-0175">Coiled coil</keyword>
<sequence>MTIEKRLDELVVEIEDIKIKQKELVKINDEIQSLIEMMEQQLNQHIIQVPEQIKLSEGELLGIYGFMKKPSETIHYEQFSNEPRVP</sequence>
<feature type="coiled-coil region" evidence="1">
    <location>
        <begin position="17"/>
        <end position="48"/>
    </location>
</feature>
<dbReference type="EMBL" id="UGGT01000001">
    <property type="protein sequence ID" value="STO22451.1"/>
    <property type="molecule type" value="Genomic_DNA"/>
</dbReference>
<protein>
    <submittedName>
        <fullName evidence="2">Uncharacterized protein</fullName>
    </submittedName>
</protein>
<evidence type="ECO:0000313" key="3">
    <source>
        <dbReference type="Proteomes" id="UP000254554"/>
    </source>
</evidence>